<evidence type="ECO:0000313" key="4">
    <source>
        <dbReference type="Proteomes" id="UP000295277"/>
    </source>
</evidence>
<dbReference type="OrthoDB" id="9786266at2"/>
<organism evidence="3 4">
    <name type="scientific">Rhodovulum steppense</name>
    <dbReference type="NCBI Taxonomy" id="540251"/>
    <lineage>
        <taxon>Bacteria</taxon>
        <taxon>Pseudomonadati</taxon>
        <taxon>Pseudomonadota</taxon>
        <taxon>Alphaproteobacteria</taxon>
        <taxon>Rhodobacterales</taxon>
        <taxon>Paracoccaceae</taxon>
        <taxon>Rhodovulum</taxon>
    </lineage>
</organism>
<proteinExistence type="predicted"/>
<dbReference type="CDD" id="cd13641">
    <property type="entry name" value="PBP2_HisX_like"/>
    <property type="match status" value="1"/>
</dbReference>
<protein>
    <submittedName>
        <fullName evidence="3">Glycine betaine/proline transport system substrate-binding protein</fullName>
    </submittedName>
</protein>
<feature type="domain" description="ABC-type glycine betaine transport system substrate-binding" evidence="2">
    <location>
        <begin position="26"/>
        <end position="299"/>
    </location>
</feature>
<reference evidence="3 4" key="1">
    <citation type="submission" date="2019-03" db="EMBL/GenBank/DDBJ databases">
        <title>Genomic Encyclopedia of Type Strains, Phase IV (KMG-IV): sequencing the most valuable type-strain genomes for metagenomic binning, comparative biology and taxonomic classification.</title>
        <authorList>
            <person name="Goeker M."/>
        </authorList>
    </citation>
    <scope>NUCLEOTIDE SEQUENCE [LARGE SCALE GENOMIC DNA]</scope>
    <source>
        <strain evidence="3 4">DSM 21153</strain>
    </source>
</reference>
<evidence type="ECO:0000256" key="1">
    <source>
        <dbReference type="SAM" id="SignalP"/>
    </source>
</evidence>
<evidence type="ECO:0000259" key="2">
    <source>
        <dbReference type="Pfam" id="PF04069"/>
    </source>
</evidence>
<sequence length="323" mass="34410">MKHQTAAGALFCALAIPTLAQAECGTVSIAEMNWSSASVVTQVEKFLLEQGYGCTVSVVPSDTVPAVTSIAENGRPDTVSEMWINSTGEVYARLKAEGKVVELGEVLSPGGVEGWWIPSYLAEAHPELTTIEGILANPDLVGGTFNNCPDGWGCRIVNDNLIPAFGLQEAGLRIFNHGSGETLASSMASAYENRQPWFGYYWAPTAVLGKYDMVAVDMGDYDAAAHAANQNPANPDPKPSAFPAAPVLTVVTADFAEREPDAAAFLAKVSFDVDVMSSVVAWMDENSASGEEAAVHFLTTYPDLWSAWLNDAARERLAALLSQ</sequence>
<dbReference type="RefSeq" id="WP_132693589.1">
    <property type="nucleotide sequence ID" value="NZ_SLVM01000003.1"/>
</dbReference>
<keyword evidence="4" id="KW-1185">Reference proteome</keyword>
<dbReference type="Gene3D" id="3.10.105.10">
    <property type="entry name" value="Dipeptide-binding Protein, Domain 3"/>
    <property type="match status" value="2"/>
</dbReference>
<dbReference type="SUPFAM" id="SSF53850">
    <property type="entry name" value="Periplasmic binding protein-like II"/>
    <property type="match status" value="1"/>
</dbReference>
<dbReference type="Proteomes" id="UP000295277">
    <property type="component" value="Unassembled WGS sequence"/>
</dbReference>
<feature type="chain" id="PRO_5021002184" evidence="1">
    <location>
        <begin position="23"/>
        <end position="323"/>
    </location>
</feature>
<dbReference type="Pfam" id="PF04069">
    <property type="entry name" value="OpuAC"/>
    <property type="match status" value="1"/>
</dbReference>
<dbReference type="GO" id="GO:0022857">
    <property type="term" value="F:transmembrane transporter activity"/>
    <property type="evidence" value="ECO:0007669"/>
    <property type="project" value="InterPro"/>
</dbReference>
<dbReference type="Gene3D" id="3.40.190.100">
    <property type="entry name" value="Glycine betaine-binding periplasmic protein, domain 2"/>
    <property type="match status" value="1"/>
</dbReference>
<dbReference type="InterPro" id="IPR007210">
    <property type="entry name" value="ABC_Gly_betaine_transp_sub-bd"/>
</dbReference>
<dbReference type="GO" id="GO:0043190">
    <property type="term" value="C:ATP-binding cassette (ABC) transporter complex"/>
    <property type="evidence" value="ECO:0007669"/>
    <property type="project" value="InterPro"/>
</dbReference>
<gene>
    <name evidence="3" type="ORF">EV216_103162</name>
</gene>
<keyword evidence="1" id="KW-0732">Signal</keyword>
<name>A0A4V2R572_9RHOB</name>
<evidence type="ECO:0000313" key="3">
    <source>
        <dbReference type="EMBL" id="TCM87084.1"/>
    </source>
</evidence>
<dbReference type="EMBL" id="SLVM01000003">
    <property type="protein sequence ID" value="TCM87084.1"/>
    <property type="molecule type" value="Genomic_DNA"/>
</dbReference>
<dbReference type="AlphaFoldDB" id="A0A4V2R572"/>
<accession>A0A4V2R572</accession>
<comment type="caution">
    <text evidence="3">The sequence shown here is derived from an EMBL/GenBank/DDBJ whole genome shotgun (WGS) entry which is preliminary data.</text>
</comment>
<feature type="signal peptide" evidence="1">
    <location>
        <begin position="1"/>
        <end position="22"/>
    </location>
</feature>